<proteinExistence type="predicted"/>
<dbReference type="OrthoDB" id="9761519at2"/>
<dbReference type="InterPro" id="IPR053161">
    <property type="entry name" value="Ulvan_degrading_GH"/>
</dbReference>
<comment type="caution">
    <text evidence="2">The sequence shown here is derived from an EMBL/GenBank/DDBJ whole genome shotgun (WGS) entry which is preliminary data.</text>
</comment>
<evidence type="ECO:0008006" key="4">
    <source>
        <dbReference type="Google" id="ProtNLM"/>
    </source>
</evidence>
<dbReference type="SUPFAM" id="SSF49785">
    <property type="entry name" value="Galactose-binding domain-like"/>
    <property type="match status" value="1"/>
</dbReference>
<reference evidence="2 3" key="1">
    <citation type="submission" date="2019-02" db="EMBL/GenBank/DDBJ databases">
        <title>Deep-cultivation of Planctomycetes and their phenomic and genomic characterization uncovers novel biology.</title>
        <authorList>
            <person name="Wiegand S."/>
            <person name="Jogler M."/>
            <person name="Boedeker C."/>
            <person name="Pinto D."/>
            <person name="Vollmers J."/>
            <person name="Rivas-Marin E."/>
            <person name="Kohn T."/>
            <person name="Peeters S.H."/>
            <person name="Heuer A."/>
            <person name="Rast P."/>
            <person name="Oberbeckmann S."/>
            <person name="Bunk B."/>
            <person name="Jeske O."/>
            <person name="Meyerdierks A."/>
            <person name="Storesund J.E."/>
            <person name="Kallscheuer N."/>
            <person name="Luecker S."/>
            <person name="Lage O.M."/>
            <person name="Pohl T."/>
            <person name="Merkel B.J."/>
            <person name="Hornburger P."/>
            <person name="Mueller R.-W."/>
            <person name="Bruemmer F."/>
            <person name="Labrenz M."/>
            <person name="Spormann A.M."/>
            <person name="Op Den Camp H."/>
            <person name="Overmann J."/>
            <person name="Amann R."/>
            <person name="Jetten M.S.M."/>
            <person name="Mascher T."/>
            <person name="Medema M.H."/>
            <person name="Devos D.P."/>
            <person name="Kaster A.-K."/>
            <person name="Ovreas L."/>
            <person name="Rohde M."/>
            <person name="Galperin M.Y."/>
            <person name="Jogler C."/>
        </authorList>
    </citation>
    <scope>NUCLEOTIDE SEQUENCE [LARGE SCALE GENOMIC DNA]</scope>
    <source>
        <strain evidence="2 3">KOR34</strain>
    </source>
</reference>
<dbReference type="InterPro" id="IPR008979">
    <property type="entry name" value="Galactose-bd-like_sf"/>
</dbReference>
<keyword evidence="3" id="KW-1185">Reference proteome</keyword>
<dbReference type="PANTHER" id="PTHR36848:SF2">
    <property type="entry name" value="SECRETED PROTEIN"/>
    <property type="match status" value="1"/>
</dbReference>
<dbReference type="AlphaFoldDB" id="A0A5C5VHZ8"/>
<accession>A0A5C5VHZ8</accession>
<evidence type="ECO:0000313" key="2">
    <source>
        <dbReference type="EMBL" id="TWT37633.1"/>
    </source>
</evidence>
<feature type="chain" id="PRO_5022906496" description="Glycosyl hydrolases family 2, sugar binding domain" evidence="1">
    <location>
        <begin position="25"/>
        <end position="888"/>
    </location>
</feature>
<feature type="signal peptide" evidence="1">
    <location>
        <begin position="1"/>
        <end position="24"/>
    </location>
</feature>
<evidence type="ECO:0000313" key="3">
    <source>
        <dbReference type="Proteomes" id="UP000316714"/>
    </source>
</evidence>
<protein>
    <recommendedName>
        <fullName evidence="4">Glycosyl hydrolases family 2, sugar binding domain</fullName>
    </recommendedName>
</protein>
<dbReference type="EMBL" id="SIHJ01000001">
    <property type="protein sequence ID" value="TWT37633.1"/>
    <property type="molecule type" value="Genomic_DNA"/>
</dbReference>
<dbReference type="Gene3D" id="2.60.120.260">
    <property type="entry name" value="Galactose-binding domain-like"/>
    <property type="match status" value="1"/>
</dbReference>
<name>A0A5C5VHZ8_9BACT</name>
<dbReference type="Pfam" id="PF17132">
    <property type="entry name" value="Glyco_hydro_106"/>
    <property type="match status" value="2"/>
</dbReference>
<sequence precursor="true">MPIPLRVATLAALLMLANCCPSVAADAPGLWPEPTAESRPWTRWWWLGSAVDKQEITRLLQEYHDAGIGGVEITCIYGVQGEDEHELPYRSEAWLGAVQHAIAEADRLGMGVDLPPGSGWRMGGPEMSREQGNSRLVLSEHEVAAGETLSVDFDRERPQAAVAVGPEGRRANLSEHLTDSRLEWQADADSKVYVVAYRWAGDRVKRPAPGGEGVNINPFWADSVRGYLNEFSSTAKELPGLRASFHDSFEYEGDWQPDFFTEFHNRRGYRLEDRLAELNGVGPSETVARVKCDYRETLSDLVRDHMLLPWIEWSHEHGLLARNQSHGSPANWLDLYGLCDIPETESFGRLTSGDTNPLVMKFASSAANTMGKRLTSSESGTWLNEHFHVTLAELKQLLDRQMTAGVNHAIYHGTAYSPERAQWPGWLFYASTQVNPQNPLWRDLPALNAYMTRCQSLLQASQPDNDVLLYWPIHDYWHNPRGLRSNMSVHSSESWLDRQPIGEAAAMLVDNGYGFDFISDAQLQQAVASGDNAIRLPGGEYRVVVAPKPEHMPLKSLAKLSELAQAGAKVVFWGGLPSSEPGLAGLEESDDWKNTTAMLKDSGDCLRGEDLLTLLKQTTARGEQVPAGLSILRKKADDASLYMVVNTAGEPFDGWFAPAGQFEQAVLLDPMTGDTGVAEGRAGENGHELRLQLAPGESLFVRCEAASTEFPAWVYTGQDGQSIALDGPADVEFIAGGPTLPGPQRMDIVQPWTALDLADAQRFAGTARYAFEFDVPAEAAEGDWRLDLGEVAHSARVRLNGGEPRTLIGPTFQTQVGPLKSTGNRLEVEVTSTATNRIRDLDGRGIPWRIFKDINLVTIRYRKFDASGWPVQPQGLIGPVKLTKVTTD</sequence>
<organism evidence="2 3">
    <name type="scientific">Posidoniimonas corsicana</name>
    <dbReference type="NCBI Taxonomy" id="1938618"/>
    <lineage>
        <taxon>Bacteria</taxon>
        <taxon>Pseudomonadati</taxon>
        <taxon>Planctomycetota</taxon>
        <taxon>Planctomycetia</taxon>
        <taxon>Pirellulales</taxon>
        <taxon>Lacipirellulaceae</taxon>
        <taxon>Posidoniimonas</taxon>
    </lineage>
</organism>
<gene>
    <name evidence="2" type="ORF">KOR34_25890</name>
</gene>
<keyword evidence="1" id="KW-0732">Signal</keyword>
<dbReference type="Proteomes" id="UP000316714">
    <property type="component" value="Unassembled WGS sequence"/>
</dbReference>
<evidence type="ECO:0000256" key="1">
    <source>
        <dbReference type="SAM" id="SignalP"/>
    </source>
</evidence>
<dbReference type="RefSeq" id="WP_146564955.1">
    <property type="nucleotide sequence ID" value="NZ_SIHJ01000001.1"/>
</dbReference>
<dbReference type="PANTHER" id="PTHR36848">
    <property type="entry name" value="DNA-BINDING PROTEIN (PUTATIVE SECRETED PROTEIN)-RELATED"/>
    <property type="match status" value="1"/>
</dbReference>